<proteinExistence type="predicted"/>
<evidence type="ECO:0000313" key="1">
    <source>
        <dbReference type="EMBL" id="CAD8119666.1"/>
    </source>
</evidence>
<reference evidence="1" key="1">
    <citation type="submission" date="2021-01" db="EMBL/GenBank/DDBJ databases">
        <authorList>
            <consortium name="Genoscope - CEA"/>
            <person name="William W."/>
        </authorList>
    </citation>
    <scope>NUCLEOTIDE SEQUENCE</scope>
</reference>
<keyword evidence="2" id="KW-1185">Reference proteome</keyword>
<name>A0A8S1QV27_9CILI</name>
<accession>A0A8S1QV27</accession>
<sequence>MNLTLIPPQEKDENLRMATIFESLSHRNFSKFKEIYQKKQRILQTVMEYIDGGGLTQKIQEAQGIYLIEIQIQITKEGQVKLGDFRNERIFKISFEQYINRNKILEKS</sequence>
<comment type="caution">
    <text evidence="1">The sequence shown here is derived from an EMBL/GenBank/DDBJ whole genome shotgun (WGS) entry which is preliminary data.</text>
</comment>
<protein>
    <submittedName>
        <fullName evidence="1">Uncharacterized protein</fullName>
    </submittedName>
</protein>
<dbReference type="Proteomes" id="UP000692954">
    <property type="component" value="Unassembled WGS sequence"/>
</dbReference>
<gene>
    <name evidence="1" type="ORF">PSON_ATCC_30995.1.T1220080</name>
</gene>
<dbReference type="AlphaFoldDB" id="A0A8S1QV27"/>
<dbReference type="EMBL" id="CAJJDN010000122">
    <property type="protein sequence ID" value="CAD8119666.1"/>
    <property type="molecule type" value="Genomic_DNA"/>
</dbReference>
<organism evidence="1 2">
    <name type="scientific">Paramecium sonneborni</name>
    <dbReference type="NCBI Taxonomy" id="65129"/>
    <lineage>
        <taxon>Eukaryota</taxon>
        <taxon>Sar</taxon>
        <taxon>Alveolata</taxon>
        <taxon>Ciliophora</taxon>
        <taxon>Intramacronucleata</taxon>
        <taxon>Oligohymenophorea</taxon>
        <taxon>Peniculida</taxon>
        <taxon>Parameciidae</taxon>
        <taxon>Paramecium</taxon>
    </lineage>
</organism>
<evidence type="ECO:0000313" key="2">
    <source>
        <dbReference type="Proteomes" id="UP000692954"/>
    </source>
</evidence>